<gene>
    <name evidence="7" type="ORF">ERUC_LOCUS22943</name>
</gene>
<dbReference type="SUPFAM" id="SSF49472">
    <property type="entry name" value="Transthyretin (synonym: prealbumin)"/>
    <property type="match status" value="1"/>
</dbReference>
<dbReference type="InterPro" id="IPR019734">
    <property type="entry name" value="TPR_rpt"/>
</dbReference>
<dbReference type="PANTHER" id="PTHR22904">
    <property type="entry name" value="TPR REPEAT CONTAINING PROTEIN"/>
    <property type="match status" value="1"/>
</dbReference>
<keyword evidence="2 3" id="KW-0802">TPR repeat</keyword>
<evidence type="ECO:0000256" key="4">
    <source>
        <dbReference type="SAM" id="MobiDB-lite"/>
    </source>
</evidence>
<dbReference type="PANTHER" id="PTHR22904:SF524">
    <property type="entry name" value="STI1 DOMAIN-CONTAINING PROTEIN"/>
    <property type="match status" value="1"/>
</dbReference>
<dbReference type="InterPro" id="IPR041243">
    <property type="entry name" value="STI1/HOP_DP"/>
</dbReference>
<sequence>MEDEIGIENDRSSGDPSNEALRSGLADTRASRLNRSHSSLKGEEMWTKLVSDPTTSSFLKQPDYVKMMEEIQKNPSGNLNSYVKDQRVMKSVGVVLNLNLRGDKSEVEKKQEMKERAESEKELGNAAFKKRHFEAAIQHYSNAMEFDDEDISCITNRADLGLRNNNQCRLVDWFQYKECIEDCNKAVKRGRELGSDCEMVARALTRKGTVFVKMAKCSKDYEPAIEAYQRALTVHRNHETLSKLHQAERAKKEWERQEYIDPKIGDEEREKGYFFCKVVLCCVSTKTDKEWFVMQGRYANRPIVELEIAAKEQMKITELPMAKLFSEKAKVVSQTESTKPQEDRLRIIGGHLNVAEAAPKRSRPPITTHVLDVSRDAPAVGVEVHLEVWNGTTSPSFGYGGRGGDYWSMVGTSATDKDGRSGQLMDLVETLKPGMYRISFNTGKYCPRGFFPYVSIAFEVTESQKWEHFHARCYFHHFLSPHTVGARAAAAVFNTFGGLLLCIKIAIKIKICICVFIWGL</sequence>
<dbReference type="Pfam" id="PF00576">
    <property type="entry name" value="Transthyretin"/>
    <property type="match status" value="1"/>
</dbReference>
<dbReference type="Gene3D" id="1.25.40.10">
    <property type="entry name" value="Tetratricopeptide repeat domain"/>
    <property type="match status" value="1"/>
</dbReference>
<feature type="domain" description="STI1/HOP DP" evidence="6">
    <location>
        <begin position="43"/>
        <end position="96"/>
    </location>
</feature>
<keyword evidence="1" id="KW-0677">Repeat</keyword>
<organism evidence="7 8">
    <name type="scientific">Eruca vesicaria subsp. sativa</name>
    <name type="common">Garden rocket</name>
    <name type="synonym">Eruca sativa</name>
    <dbReference type="NCBI Taxonomy" id="29727"/>
    <lineage>
        <taxon>Eukaryota</taxon>
        <taxon>Viridiplantae</taxon>
        <taxon>Streptophyta</taxon>
        <taxon>Embryophyta</taxon>
        <taxon>Tracheophyta</taxon>
        <taxon>Spermatophyta</taxon>
        <taxon>Magnoliopsida</taxon>
        <taxon>eudicotyledons</taxon>
        <taxon>Gunneridae</taxon>
        <taxon>Pentapetalae</taxon>
        <taxon>rosids</taxon>
        <taxon>malvids</taxon>
        <taxon>Brassicales</taxon>
        <taxon>Brassicaceae</taxon>
        <taxon>Brassiceae</taxon>
        <taxon>Eruca</taxon>
    </lineage>
</organism>
<dbReference type="InterPro" id="IPR023416">
    <property type="entry name" value="Transthyretin/HIU_hydrolase_d"/>
</dbReference>
<feature type="repeat" description="TPR" evidence="3">
    <location>
        <begin position="117"/>
        <end position="150"/>
    </location>
</feature>
<keyword evidence="8" id="KW-1185">Reference proteome</keyword>
<evidence type="ECO:0000256" key="1">
    <source>
        <dbReference type="ARBA" id="ARBA00022737"/>
    </source>
</evidence>
<dbReference type="SMART" id="SM00028">
    <property type="entry name" value="TPR"/>
    <property type="match status" value="2"/>
</dbReference>
<dbReference type="EMBL" id="CAKOAT010230598">
    <property type="protein sequence ID" value="CAH8357188.1"/>
    <property type="molecule type" value="Genomic_DNA"/>
</dbReference>
<evidence type="ECO:0000259" key="5">
    <source>
        <dbReference type="Pfam" id="PF00576"/>
    </source>
</evidence>
<accession>A0ABC8KEP9</accession>
<dbReference type="AlphaFoldDB" id="A0ABC8KEP9"/>
<evidence type="ECO:0000256" key="3">
    <source>
        <dbReference type="PROSITE-ProRule" id="PRU00339"/>
    </source>
</evidence>
<dbReference type="FunFam" id="1.25.40.10:FF:000010">
    <property type="entry name" value="Stress-induced phosphoprotein 1"/>
    <property type="match status" value="1"/>
</dbReference>
<reference evidence="7 8" key="1">
    <citation type="submission" date="2022-03" db="EMBL/GenBank/DDBJ databases">
        <authorList>
            <person name="Macdonald S."/>
            <person name="Ahmed S."/>
            <person name="Newling K."/>
        </authorList>
    </citation>
    <scope>NUCLEOTIDE SEQUENCE [LARGE SCALE GENOMIC DNA]</scope>
</reference>
<evidence type="ECO:0000313" key="7">
    <source>
        <dbReference type="EMBL" id="CAH8357188.1"/>
    </source>
</evidence>
<dbReference type="Pfam" id="PF17830">
    <property type="entry name" value="STI1-HOP_DP"/>
    <property type="match status" value="1"/>
</dbReference>
<dbReference type="InterPro" id="IPR036817">
    <property type="entry name" value="Transthyretin/HIU_hydrolase_sf"/>
</dbReference>
<feature type="region of interest" description="Disordered" evidence="4">
    <location>
        <begin position="1"/>
        <end position="37"/>
    </location>
</feature>
<dbReference type="PROSITE" id="PS50005">
    <property type="entry name" value="TPR"/>
    <property type="match status" value="1"/>
</dbReference>
<name>A0ABC8KEP9_ERUVS</name>
<evidence type="ECO:0000313" key="8">
    <source>
        <dbReference type="Proteomes" id="UP001642260"/>
    </source>
</evidence>
<dbReference type="Gene3D" id="2.60.40.180">
    <property type="entry name" value="Transthyretin/hydroxyisourate hydrolase domain"/>
    <property type="match status" value="1"/>
</dbReference>
<dbReference type="Proteomes" id="UP001642260">
    <property type="component" value="Unassembled WGS sequence"/>
</dbReference>
<dbReference type="Gene3D" id="1.10.260.100">
    <property type="match status" value="1"/>
</dbReference>
<dbReference type="InterPro" id="IPR011990">
    <property type="entry name" value="TPR-like_helical_dom_sf"/>
</dbReference>
<evidence type="ECO:0000256" key="2">
    <source>
        <dbReference type="ARBA" id="ARBA00022803"/>
    </source>
</evidence>
<feature type="domain" description="Transthyretin/hydroxyisourate hydrolase" evidence="5">
    <location>
        <begin position="366"/>
        <end position="470"/>
    </location>
</feature>
<comment type="caution">
    <text evidence="7">The sequence shown here is derived from an EMBL/GenBank/DDBJ whole genome shotgun (WGS) entry which is preliminary data.</text>
</comment>
<dbReference type="SUPFAM" id="SSF48452">
    <property type="entry name" value="TPR-like"/>
    <property type="match status" value="1"/>
</dbReference>
<protein>
    <submittedName>
        <fullName evidence="7">Uncharacterized protein</fullName>
    </submittedName>
</protein>
<evidence type="ECO:0000259" key="6">
    <source>
        <dbReference type="Pfam" id="PF17830"/>
    </source>
</evidence>
<proteinExistence type="predicted"/>